<evidence type="ECO:0000256" key="1">
    <source>
        <dbReference type="ARBA" id="ARBA00023172"/>
    </source>
</evidence>
<dbReference type="GO" id="GO:0003677">
    <property type="term" value="F:DNA binding"/>
    <property type="evidence" value="ECO:0007669"/>
    <property type="project" value="InterPro"/>
</dbReference>
<protein>
    <recommendedName>
        <fullName evidence="2">Tyr recombinase domain-containing protein</fullName>
    </recommendedName>
</protein>
<dbReference type="EMBL" id="UINC01147242">
    <property type="protein sequence ID" value="SVD38443.1"/>
    <property type="molecule type" value="Genomic_DNA"/>
</dbReference>
<dbReference type="AlphaFoldDB" id="A0A382UW12"/>
<sequence length="49" mass="5539">THLMDNGADIRAVKDLLGHSSLSSTQVYTHIQPEKMKKVYNQAHPHGRK</sequence>
<feature type="domain" description="Tyr recombinase" evidence="2">
    <location>
        <begin position="1"/>
        <end position="41"/>
    </location>
</feature>
<dbReference type="GO" id="GO:0006310">
    <property type="term" value="P:DNA recombination"/>
    <property type="evidence" value="ECO:0007669"/>
    <property type="project" value="UniProtKB-KW"/>
</dbReference>
<evidence type="ECO:0000313" key="3">
    <source>
        <dbReference type="EMBL" id="SVD38443.1"/>
    </source>
</evidence>
<dbReference type="GO" id="GO:0015074">
    <property type="term" value="P:DNA integration"/>
    <property type="evidence" value="ECO:0007669"/>
    <property type="project" value="InterPro"/>
</dbReference>
<name>A0A382UW12_9ZZZZ</name>
<dbReference type="Gene3D" id="1.10.443.10">
    <property type="entry name" value="Intergrase catalytic core"/>
    <property type="match status" value="1"/>
</dbReference>
<gene>
    <name evidence="3" type="ORF">METZ01_LOCUS391297</name>
</gene>
<accession>A0A382UW12</accession>
<dbReference type="InterPro" id="IPR002104">
    <property type="entry name" value="Integrase_catalytic"/>
</dbReference>
<dbReference type="Pfam" id="PF00589">
    <property type="entry name" value="Phage_integrase"/>
    <property type="match status" value="1"/>
</dbReference>
<dbReference type="SUPFAM" id="SSF56349">
    <property type="entry name" value="DNA breaking-rejoining enzymes"/>
    <property type="match status" value="1"/>
</dbReference>
<dbReference type="InterPro" id="IPR011010">
    <property type="entry name" value="DNA_brk_join_enz"/>
</dbReference>
<evidence type="ECO:0000259" key="2">
    <source>
        <dbReference type="PROSITE" id="PS51898"/>
    </source>
</evidence>
<organism evidence="3">
    <name type="scientific">marine metagenome</name>
    <dbReference type="NCBI Taxonomy" id="408172"/>
    <lineage>
        <taxon>unclassified sequences</taxon>
        <taxon>metagenomes</taxon>
        <taxon>ecological metagenomes</taxon>
    </lineage>
</organism>
<keyword evidence="1" id="KW-0233">DNA recombination</keyword>
<dbReference type="PROSITE" id="PS51898">
    <property type="entry name" value="TYR_RECOMBINASE"/>
    <property type="match status" value="1"/>
</dbReference>
<reference evidence="3" key="1">
    <citation type="submission" date="2018-05" db="EMBL/GenBank/DDBJ databases">
        <authorList>
            <person name="Lanie J.A."/>
            <person name="Ng W.-L."/>
            <person name="Kazmierczak K.M."/>
            <person name="Andrzejewski T.M."/>
            <person name="Davidsen T.M."/>
            <person name="Wayne K.J."/>
            <person name="Tettelin H."/>
            <person name="Glass J.I."/>
            <person name="Rusch D."/>
            <person name="Podicherti R."/>
            <person name="Tsui H.-C.T."/>
            <person name="Winkler M.E."/>
        </authorList>
    </citation>
    <scope>NUCLEOTIDE SEQUENCE</scope>
</reference>
<dbReference type="InterPro" id="IPR013762">
    <property type="entry name" value="Integrase-like_cat_sf"/>
</dbReference>
<feature type="non-terminal residue" evidence="3">
    <location>
        <position position="1"/>
    </location>
</feature>
<proteinExistence type="predicted"/>